<dbReference type="EnsemblPlants" id="AVESA.00010b.r2.5CG0928990.1">
    <property type="protein sequence ID" value="AVESA.00010b.r2.5CG0928990.1.CDS.1"/>
    <property type="gene ID" value="AVESA.00010b.r2.5CG0928990"/>
</dbReference>
<dbReference type="Proteomes" id="UP001732700">
    <property type="component" value="Chromosome 5C"/>
</dbReference>
<organism evidence="1 2">
    <name type="scientific">Avena sativa</name>
    <name type="common">Oat</name>
    <dbReference type="NCBI Taxonomy" id="4498"/>
    <lineage>
        <taxon>Eukaryota</taxon>
        <taxon>Viridiplantae</taxon>
        <taxon>Streptophyta</taxon>
        <taxon>Embryophyta</taxon>
        <taxon>Tracheophyta</taxon>
        <taxon>Spermatophyta</taxon>
        <taxon>Magnoliopsida</taxon>
        <taxon>Liliopsida</taxon>
        <taxon>Poales</taxon>
        <taxon>Poaceae</taxon>
        <taxon>BOP clade</taxon>
        <taxon>Pooideae</taxon>
        <taxon>Poodae</taxon>
        <taxon>Poeae</taxon>
        <taxon>Poeae Chloroplast Group 1 (Aveneae type)</taxon>
        <taxon>Aveninae</taxon>
        <taxon>Avena</taxon>
    </lineage>
</organism>
<name>A0ACD5Y7R2_AVESA</name>
<proteinExistence type="predicted"/>
<keyword evidence="2" id="KW-1185">Reference proteome</keyword>
<protein>
    <submittedName>
        <fullName evidence="1">Uncharacterized protein</fullName>
    </submittedName>
</protein>
<reference evidence="1" key="2">
    <citation type="submission" date="2025-09" db="UniProtKB">
        <authorList>
            <consortium name="EnsemblPlants"/>
        </authorList>
    </citation>
    <scope>IDENTIFICATION</scope>
</reference>
<sequence length="400" mass="45690">MTAVQEKFGADDHRRYMKQFLALKQRGSVEEYQLQFEKLSYQISMQNPHYDEQFFISQFIKGLKTEIRGAVEAQVPDNVERAILLAVVQQEVLADSRKWGQRQGQQQKGDSVMSRNEVPRPALKMGDGTLWKDRQLRDYHRANRLCFKCGDKYEPSHQCGKKPNTELHLAQTEPTPEQLTDEILNMLEIQDIANAEERSISVHALDGTEGAKTLRLRALIGNQVLLILVDSGSTDSFLNANMLDRIQCKVSKTEPIAVKLADGKFMQCDQMVNDLGWWCQGETFITNMRVLELGAYDEILGMDWLQQHSPMVTDWQNHCLAFQHKNKFIRLQGVLAPPQDNVRELRVEKFLKWYKGTEVWVVAMIKPETETQAVAIPAAIQAVLADFSDVFATPTNLPPQ</sequence>
<evidence type="ECO:0000313" key="2">
    <source>
        <dbReference type="Proteomes" id="UP001732700"/>
    </source>
</evidence>
<accession>A0ACD5Y7R2</accession>
<reference evidence="1" key="1">
    <citation type="submission" date="2021-05" db="EMBL/GenBank/DDBJ databases">
        <authorList>
            <person name="Scholz U."/>
            <person name="Mascher M."/>
            <person name="Fiebig A."/>
        </authorList>
    </citation>
    <scope>NUCLEOTIDE SEQUENCE [LARGE SCALE GENOMIC DNA]</scope>
</reference>
<evidence type="ECO:0000313" key="1">
    <source>
        <dbReference type="EnsemblPlants" id="AVESA.00010b.r2.5CG0928990.1.CDS.1"/>
    </source>
</evidence>